<evidence type="ECO:0000256" key="15">
    <source>
        <dbReference type="SAM" id="Phobius"/>
    </source>
</evidence>
<dbReference type="EMBL" id="LR536450">
    <property type="protein sequence ID" value="VFU07990.1"/>
    <property type="molecule type" value="Genomic_DNA"/>
</dbReference>
<evidence type="ECO:0000256" key="5">
    <source>
        <dbReference type="ARBA" id="ARBA00022692"/>
    </source>
</evidence>
<protein>
    <recommendedName>
        <fullName evidence="2">Parvulin-like PPIase</fullName>
    </recommendedName>
    <alternativeName>
        <fullName evidence="9">Peptidyl-prolyl cis-trans isomerase plp</fullName>
    </alternativeName>
    <alternativeName>
        <fullName evidence="12">Periplasmic chaperone PpiD</fullName>
    </alternativeName>
    <alternativeName>
        <fullName evidence="13">Periplasmic folding chaperone</fullName>
    </alternativeName>
    <alternativeName>
        <fullName evidence="10">Rotamase plp</fullName>
    </alternativeName>
</protein>
<dbReference type="Proteomes" id="UP000294360">
    <property type="component" value="Chromosome"/>
</dbReference>
<feature type="transmembrane region" description="Helical" evidence="15">
    <location>
        <begin position="12"/>
        <end position="35"/>
    </location>
</feature>
<evidence type="ECO:0000256" key="3">
    <source>
        <dbReference type="ARBA" id="ARBA00022475"/>
    </source>
</evidence>
<name>A0A4U8YVX6_METTU</name>
<dbReference type="GO" id="GO:0003755">
    <property type="term" value="F:peptidyl-prolyl cis-trans isomerase activity"/>
    <property type="evidence" value="ECO:0007669"/>
    <property type="project" value="UniProtKB-KW"/>
</dbReference>
<keyword evidence="5 15" id="KW-0812">Transmembrane</keyword>
<dbReference type="PANTHER" id="PTHR47529:SF1">
    <property type="entry name" value="PERIPLASMIC CHAPERONE PPID"/>
    <property type="match status" value="1"/>
</dbReference>
<evidence type="ECO:0000313" key="18">
    <source>
        <dbReference type="Proteomes" id="UP000294360"/>
    </source>
</evidence>
<sequence>MLEAMRAATQGWIGRIIMAIVMGFIILSFAIWGIGDIFRGFGANKLAEVGGEEITTDTFRNAYQTELQRVQRQARRAITNEEAKRFGLDRQVLSRLLSEAALNQETHALGLAMNDSEIAKAIANDPSFKGPDGQFDHARFDELLRDNGLNEKAFVRDQRGFYLRHELVDPLTAGLQLPKAMLEAIHRFEAETRSVDFVILPASSVGPVASPPEDELRKYFEDRKLGYSSPEYRSLVTLTLTPESIATPQNVSDADAQKRYDETKGDKFGSPEKRAIEQIIFPDDAAAKAARDKLDAGASFDDIVKDRGLTLKDVSLGLVTRAQLIDKDAADIAFALPEGAVSAPVKTRFGAALIRVTKIEPSSVKPFAEVADEIKRDIAIERARAEIGRLHDAIEDQRASGKSLAEAAKSAGLEARTIAAVDAAGKNPSGAPVAGLTNGPALLKAAFVSDVGVDNDTLTLPQGGYQWFEVAKIDKARQKTFEEARPDVEKAWRDDETAKLLSAKTVDMSKRLEVGEPLASVAASEGNLEVKHANDVKRSGGKDLPANAVAQMFNVGVGGVGSARLDDGGRLVFRILDAVVPPIDFADPALVAIGGEVKKTYSDDLLAQYLGALQNEFGVKVNMRALAAATGAADAY</sequence>
<comment type="similarity">
    <text evidence="11">Belongs to the PpiD chaperone family.</text>
</comment>
<keyword evidence="14" id="KW-0697">Rotamase</keyword>
<evidence type="ECO:0000256" key="9">
    <source>
        <dbReference type="ARBA" id="ARBA00030642"/>
    </source>
</evidence>
<keyword evidence="14 17" id="KW-0413">Isomerase</keyword>
<dbReference type="InterPro" id="IPR027304">
    <property type="entry name" value="Trigger_fact/SurA_dom_sf"/>
</dbReference>
<comment type="subcellular location">
    <subcellularLocation>
        <location evidence="1">Cell inner membrane</location>
        <topology evidence="1">Single-pass type II membrane protein</topology>
        <orientation evidence="1">Periplasmic side</orientation>
    </subcellularLocation>
</comment>
<feature type="domain" description="PpiC" evidence="16">
    <location>
        <begin position="271"/>
        <end position="358"/>
    </location>
</feature>
<dbReference type="InterPro" id="IPR000297">
    <property type="entry name" value="PPIase_PpiC"/>
</dbReference>
<dbReference type="KEGG" id="mtun:MTUNDRAET4_1097"/>
<evidence type="ECO:0000256" key="14">
    <source>
        <dbReference type="PROSITE-ProRule" id="PRU00278"/>
    </source>
</evidence>
<keyword evidence="7 15" id="KW-0472">Membrane</keyword>
<evidence type="ECO:0000313" key="17">
    <source>
        <dbReference type="EMBL" id="VFU07990.1"/>
    </source>
</evidence>
<evidence type="ECO:0000256" key="4">
    <source>
        <dbReference type="ARBA" id="ARBA00022519"/>
    </source>
</evidence>
<dbReference type="GO" id="GO:0005886">
    <property type="term" value="C:plasma membrane"/>
    <property type="evidence" value="ECO:0007669"/>
    <property type="project" value="UniProtKB-SubCell"/>
</dbReference>
<organism evidence="17 18">
    <name type="scientific">Methylocella tundrae</name>
    <dbReference type="NCBI Taxonomy" id="227605"/>
    <lineage>
        <taxon>Bacteria</taxon>
        <taxon>Pseudomonadati</taxon>
        <taxon>Pseudomonadota</taxon>
        <taxon>Alphaproteobacteria</taxon>
        <taxon>Hyphomicrobiales</taxon>
        <taxon>Beijerinckiaceae</taxon>
        <taxon>Methylocella</taxon>
    </lineage>
</organism>
<dbReference type="SUPFAM" id="SSF54534">
    <property type="entry name" value="FKBP-like"/>
    <property type="match status" value="1"/>
</dbReference>
<evidence type="ECO:0000259" key="16">
    <source>
        <dbReference type="PROSITE" id="PS50198"/>
    </source>
</evidence>
<dbReference type="OrthoDB" id="9768393at2"/>
<evidence type="ECO:0000256" key="1">
    <source>
        <dbReference type="ARBA" id="ARBA00004382"/>
    </source>
</evidence>
<reference evidence="17 18" key="1">
    <citation type="submission" date="2019-03" db="EMBL/GenBank/DDBJ databases">
        <authorList>
            <person name="Kox A.R. M."/>
        </authorList>
    </citation>
    <scope>NUCLEOTIDE SEQUENCE [LARGE SCALE GENOMIC DNA]</scope>
    <source>
        <strain evidence="17">MTUNDRAET4 annotated genome</strain>
    </source>
</reference>
<evidence type="ECO:0000256" key="13">
    <source>
        <dbReference type="ARBA" id="ARBA00042775"/>
    </source>
</evidence>
<keyword evidence="8" id="KW-0143">Chaperone</keyword>
<dbReference type="PANTHER" id="PTHR47529">
    <property type="entry name" value="PEPTIDYL-PROLYL CIS-TRANS ISOMERASE D"/>
    <property type="match status" value="1"/>
</dbReference>
<evidence type="ECO:0000256" key="6">
    <source>
        <dbReference type="ARBA" id="ARBA00022989"/>
    </source>
</evidence>
<keyword evidence="3" id="KW-1003">Cell membrane</keyword>
<dbReference type="InterPro" id="IPR052029">
    <property type="entry name" value="PpiD_chaperone"/>
</dbReference>
<accession>A0A4U8YVX6</accession>
<dbReference type="AlphaFoldDB" id="A0A4U8YVX6"/>
<dbReference type="Gene3D" id="1.10.4030.10">
    <property type="entry name" value="Porin chaperone SurA, peptide-binding domain"/>
    <property type="match status" value="1"/>
</dbReference>
<gene>
    <name evidence="17" type="ORF">MTUNDRAET4_1097</name>
</gene>
<evidence type="ECO:0000256" key="12">
    <source>
        <dbReference type="ARBA" id="ARBA00040743"/>
    </source>
</evidence>
<evidence type="ECO:0000256" key="11">
    <source>
        <dbReference type="ARBA" id="ARBA00038408"/>
    </source>
</evidence>
<evidence type="ECO:0000256" key="10">
    <source>
        <dbReference type="ARBA" id="ARBA00031484"/>
    </source>
</evidence>
<dbReference type="SUPFAM" id="SSF109998">
    <property type="entry name" value="Triger factor/SurA peptide-binding domain-like"/>
    <property type="match status" value="1"/>
</dbReference>
<dbReference type="Gene3D" id="3.10.50.40">
    <property type="match status" value="1"/>
</dbReference>
<evidence type="ECO:0000256" key="8">
    <source>
        <dbReference type="ARBA" id="ARBA00023186"/>
    </source>
</evidence>
<keyword evidence="6 15" id="KW-1133">Transmembrane helix</keyword>
<dbReference type="InterPro" id="IPR046357">
    <property type="entry name" value="PPIase_dom_sf"/>
</dbReference>
<dbReference type="RefSeq" id="WP_134487729.1">
    <property type="nucleotide sequence ID" value="NZ_LR536450.1"/>
</dbReference>
<dbReference type="Pfam" id="PF13624">
    <property type="entry name" value="SurA_N_3"/>
    <property type="match status" value="1"/>
</dbReference>
<evidence type="ECO:0000256" key="2">
    <source>
        <dbReference type="ARBA" id="ARBA00018370"/>
    </source>
</evidence>
<keyword evidence="4" id="KW-0997">Cell inner membrane</keyword>
<evidence type="ECO:0000256" key="7">
    <source>
        <dbReference type="ARBA" id="ARBA00023136"/>
    </source>
</evidence>
<proteinExistence type="inferred from homology"/>
<dbReference type="PROSITE" id="PS50198">
    <property type="entry name" value="PPIC_PPIASE_2"/>
    <property type="match status" value="1"/>
</dbReference>
<dbReference type="Pfam" id="PF13145">
    <property type="entry name" value="Rotamase_2"/>
    <property type="match status" value="1"/>
</dbReference>